<reference evidence="6" key="1">
    <citation type="submission" date="2020-10" db="EMBL/GenBank/DDBJ databases">
        <authorList>
            <person name="Gilroy R."/>
        </authorList>
    </citation>
    <scope>NUCLEOTIDE SEQUENCE</scope>
    <source>
        <strain evidence="6">ChiGjej1B1-22543</strain>
    </source>
</reference>
<feature type="domain" description="AAA" evidence="5">
    <location>
        <begin position="1"/>
        <end position="178"/>
    </location>
</feature>
<name>A0A9D1LMS1_9FIRM</name>
<reference evidence="6" key="2">
    <citation type="journal article" date="2021" name="PeerJ">
        <title>Extensive microbial diversity within the chicken gut microbiome revealed by metagenomics and culture.</title>
        <authorList>
            <person name="Gilroy R."/>
            <person name="Ravi A."/>
            <person name="Getino M."/>
            <person name="Pursley I."/>
            <person name="Horton D.L."/>
            <person name="Alikhan N.F."/>
            <person name="Baker D."/>
            <person name="Gharbi K."/>
            <person name="Hall N."/>
            <person name="Watson M."/>
            <person name="Adriaenssens E.M."/>
            <person name="Foster-Nyarko E."/>
            <person name="Jarju S."/>
            <person name="Secka A."/>
            <person name="Antonio M."/>
            <person name="Oren A."/>
            <person name="Chaudhuri R.R."/>
            <person name="La Ragione R."/>
            <person name="Hildebrand F."/>
            <person name="Pallen M.J."/>
        </authorList>
    </citation>
    <scope>NUCLEOTIDE SEQUENCE</scope>
    <source>
        <strain evidence="6">ChiGjej1B1-22543</strain>
    </source>
</reference>
<proteinExistence type="inferred from homology"/>
<accession>A0A9D1LMS1</accession>
<dbReference type="InterPro" id="IPR027417">
    <property type="entry name" value="P-loop_NTPase"/>
</dbReference>
<dbReference type="InterPro" id="IPR025669">
    <property type="entry name" value="AAA_dom"/>
</dbReference>
<gene>
    <name evidence="6" type="ORF">IAC52_00285</name>
</gene>
<dbReference type="Pfam" id="PF13614">
    <property type="entry name" value="AAA_31"/>
    <property type="match status" value="1"/>
</dbReference>
<dbReference type="FunFam" id="3.40.50.300:FF:000285">
    <property type="entry name" value="Sporulation initiation inhibitor Soj"/>
    <property type="match status" value="1"/>
</dbReference>
<sequence length="255" mass="27550">MKTIAIANQKGGVGKTTTAINLSSALSKLERRVLLVDMDPQGNSGRGYGIDISVLKNTVFEVLSGKIDARQAISHHPNSNVDVLPSNLRLATLEASLLTHPSGAFKLLSDALRPLSEYYDYAIIDCPPSLGSLSLNALSAADSVIVPVQCEYFAMEAVGAILSSIANVQKRLNPHLKIEGFLLTMYDSRTALGNEISSQVRSLFKENTFLVSIPRNQSIVDSQASCLPVTEFRPSSAGAVSYFSLAREVIDHEER</sequence>
<dbReference type="AlphaFoldDB" id="A0A9D1LMS1"/>
<dbReference type="Proteomes" id="UP000824070">
    <property type="component" value="Unassembled WGS sequence"/>
</dbReference>
<evidence type="ECO:0000256" key="2">
    <source>
        <dbReference type="ARBA" id="ARBA00049360"/>
    </source>
</evidence>
<evidence type="ECO:0000256" key="3">
    <source>
        <dbReference type="ARBA" id="ARBA00062323"/>
    </source>
</evidence>
<dbReference type="InterPro" id="IPR050678">
    <property type="entry name" value="DNA_Partitioning_ATPase"/>
</dbReference>
<dbReference type="SUPFAM" id="SSF52540">
    <property type="entry name" value="P-loop containing nucleoside triphosphate hydrolases"/>
    <property type="match status" value="1"/>
</dbReference>
<comment type="similarity">
    <text evidence="1">Belongs to the ParA family.</text>
</comment>
<dbReference type="CDD" id="cd02042">
    <property type="entry name" value="ParAB_family"/>
    <property type="match status" value="1"/>
</dbReference>
<dbReference type="PANTHER" id="PTHR13696:SF52">
    <property type="entry name" value="PARA FAMILY PROTEIN CT_582"/>
    <property type="match status" value="1"/>
</dbReference>
<evidence type="ECO:0000256" key="1">
    <source>
        <dbReference type="ARBA" id="ARBA00006976"/>
    </source>
</evidence>
<evidence type="ECO:0000313" key="6">
    <source>
        <dbReference type="EMBL" id="HIU44726.1"/>
    </source>
</evidence>
<dbReference type="EMBL" id="DVMV01000004">
    <property type="protein sequence ID" value="HIU44726.1"/>
    <property type="molecule type" value="Genomic_DNA"/>
</dbReference>
<protein>
    <recommendedName>
        <fullName evidence="4">Sporulation initiation inhibitor protein Soj</fullName>
    </recommendedName>
</protein>
<comment type="caution">
    <text evidence="6">The sequence shown here is derived from an EMBL/GenBank/DDBJ whole genome shotgun (WGS) entry which is preliminary data.</text>
</comment>
<evidence type="ECO:0000313" key="7">
    <source>
        <dbReference type="Proteomes" id="UP000824070"/>
    </source>
</evidence>
<dbReference type="Gene3D" id="3.40.50.300">
    <property type="entry name" value="P-loop containing nucleotide triphosphate hydrolases"/>
    <property type="match status" value="1"/>
</dbReference>
<comment type="subunit">
    <text evidence="3">Dimerizes in the presence of ATP but not ADP; ATP-binding is required for double-stranded (ds)DNA-binding. Interacts with DnaA.</text>
</comment>
<evidence type="ECO:0000259" key="5">
    <source>
        <dbReference type="Pfam" id="PF13614"/>
    </source>
</evidence>
<comment type="catalytic activity">
    <reaction evidence="2">
        <text>ATP + H2O = ADP + phosphate + H(+)</text>
        <dbReference type="Rhea" id="RHEA:13065"/>
        <dbReference type="ChEBI" id="CHEBI:15377"/>
        <dbReference type="ChEBI" id="CHEBI:15378"/>
        <dbReference type="ChEBI" id="CHEBI:30616"/>
        <dbReference type="ChEBI" id="CHEBI:43474"/>
        <dbReference type="ChEBI" id="CHEBI:456216"/>
    </reaction>
</comment>
<organism evidence="6 7">
    <name type="scientific">Candidatus Alloenteromonas pullicola</name>
    <dbReference type="NCBI Taxonomy" id="2840784"/>
    <lineage>
        <taxon>Bacteria</taxon>
        <taxon>Bacillati</taxon>
        <taxon>Bacillota</taxon>
        <taxon>Bacillota incertae sedis</taxon>
        <taxon>Candidatus Alloenteromonas</taxon>
    </lineage>
</organism>
<evidence type="ECO:0000256" key="4">
    <source>
        <dbReference type="ARBA" id="ARBA00071824"/>
    </source>
</evidence>
<dbReference type="PANTHER" id="PTHR13696">
    <property type="entry name" value="P-LOOP CONTAINING NUCLEOSIDE TRIPHOSPHATE HYDROLASE"/>
    <property type="match status" value="1"/>
</dbReference>